<dbReference type="HOGENOM" id="CLU_2363650_0_0_1"/>
<reference evidence="2" key="2">
    <citation type="submission" date="2018-08" db="UniProtKB">
        <authorList>
            <consortium name="EnsemblPlants"/>
        </authorList>
    </citation>
    <scope>IDENTIFICATION</scope>
    <source>
        <strain evidence="2">Yugu1</strain>
    </source>
</reference>
<name>K3ZYE7_SETIT</name>
<dbReference type="AlphaFoldDB" id="K3ZYE7"/>
<keyword evidence="3" id="KW-1185">Reference proteome</keyword>
<accession>K3ZYE7</accession>
<dbReference type="Gramene" id="KQL26848">
    <property type="protein sequence ID" value="KQL26848"/>
    <property type="gene ID" value="SETIT_031629mg"/>
</dbReference>
<keyword evidence="1" id="KW-0472">Membrane</keyword>
<evidence type="ECO:0000313" key="3">
    <source>
        <dbReference type="Proteomes" id="UP000004995"/>
    </source>
</evidence>
<dbReference type="EMBL" id="AGNK02001348">
    <property type="status" value="NOT_ANNOTATED_CDS"/>
    <property type="molecule type" value="Genomic_DNA"/>
</dbReference>
<protein>
    <submittedName>
        <fullName evidence="2">Uncharacterized protein</fullName>
    </submittedName>
</protein>
<reference evidence="3" key="1">
    <citation type="journal article" date="2012" name="Nat. Biotechnol.">
        <title>Reference genome sequence of the model plant Setaria.</title>
        <authorList>
            <person name="Bennetzen J.L."/>
            <person name="Schmutz J."/>
            <person name="Wang H."/>
            <person name="Percifield R."/>
            <person name="Hawkins J."/>
            <person name="Pontaroli A.C."/>
            <person name="Estep M."/>
            <person name="Feng L."/>
            <person name="Vaughn J.N."/>
            <person name="Grimwood J."/>
            <person name="Jenkins J."/>
            <person name="Barry K."/>
            <person name="Lindquist E."/>
            <person name="Hellsten U."/>
            <person name="Deshpande S."/>
            <person name="Wang X."/>
            <person name="Wu X."/>
            <person name="Mitros T."/>
            <person name="Triplett J."/>
            <person name="Yang X."/>
            <person name="Ye C.Y."/>
            <person name="Mauro-Herrera M."/>
            <person name="Wang L."/>
            <person name="Li P."/>
            <person name="Sharma M."/>
            <person name="Sharma R."/>
            <person name="Ronald P.C."/>
            <person name="Panaud O."/>
            <person name="Kellogg E.A."/>
            <person name="Brutnell T.P."/>
            <person name="Doust A.N."/>
            <person name="Tuskan G.A."/>
            <person name="Rokhsar D."/>
            <person name="Devos K.M."/>
        </authorList>
    </citation>
    <scope>NUCLEOTIDE SEQUENCE [LARGE SCALE GENOMIC DNA]</scope>
    <source>
        <strain evidence="3">cv. Yugu1</strain>
    </source>
</reference>
<dbReference type="Proteomes" id="UP000004995">
    <property type="component" value="Unassembled WGS sequence"/>
</dbReference>
<evidence type="ECO:0000313" key="2">
    <source>
        <dbReference type="EnsemblPlants" id="KQL26848"/>
    </source>
</evidence>
<keyword evidence="1" id="KW-1133">Transmembrane helix</keyword>
<dbReference type="EnsemblPlants" id="KQL26848">
    <property type="protein sequence ID" value="KQL26848"/>
    <property type="gene ID" value="SETIT_031629mg"/>
</dbReference>
<proteinExistence type="predicted"/>
<organism evidence="2 3">
    <name type="scientific">Setaria italica</name>
    <name type="common">Foxtail millet</name>
    <name type="synonym">Panicum italicum</name>
    <dbReference type="NCBI Taxonomy" id="4555"/>
    <lineage>
        <taxon>Eukaryota</taxon>
        <taxon>Viridiplantae</taxon>
        <taxon>Streptophyta</taxon>
        <taxon>Embryophyta</taxon>
        <taxon>Tracheophyta</taxon>
        <taxon>Spermatophyta</taxon>
        <taxon>Magnoliopsida</taxon>
        <taxon>Liliopsida</taxon>
        <taxon>Poales</taxon>
        <taxon>Poaceae</taxon>
        <taxon>PACMAD clade</taxon>
        <taxon>Panicoideae</taxon>
        <taxon>Panicodae</taxon>
        <taxon>Paniceae</taxon>
        <taxon>Cenchrinae</taxon>
        <taxon>Setaria</taxon>
    </lineage>
</organism>
<dbReference type="InParanoid" id="K3ZYE7"/>
<feature type="transmembrane region" description="Helical" evidence="1">
    <location>
        <begin position="41"/>
        <end position="63"/>
    </location>
</feature>
<evidence type="ECO:0000256" key="1">
    <source>
        <dbReference type="SAM" id="Phobius"/>
    </source>
</evidence>
<keyword evidence="1" id="KW-0812">Transmembrane</keyword>
<sequence length="96" mass="10799">MSEYDSMADYFYDVGSLCRCMVGFTQGSPNHQLTDVRRSHYACCCQILLVCSISLLVPVFPLLGSALPQETWEGRGVRKKRKVKQGPIYMRTAFAA</sequence>